<name>A0A1F5TQB8_9BACT</name>
<gene>
    <name evidence="2" type="ORF">A2531_03760</name>
</gene>
<feature type="region of interest" description="Disordered" evidence="1">
    <location>
        <begin position="1"/>
        <end position="24"/>
    </location>
</feature>
<evidence type="ECO:0000313" key="2">
    <source>
        <dbReference type="EMBL" id="OGF41039.1"/>
    </source>
</evidence>
<evidence type="ECO:0000256" key="1">
    <source>
        <dbReference type="SAM" id="MobiDB-lite"/>
    </source>
</evidence>
<dbReference type="EMBL" id="MFGO01000015">
    <property type="protein sequence ID" value="OGF41039.1"/>
    <property type="molecule type" value="Genomic_DNA"/>
</dbReference>
<proteinExistence type="predicted"/>
<feature type="compositionally biased region" description="Polar residues" evidence="1">
    <location>
        <begin position="7"/>
        <end position="16"/>
    </location>
</feature>
<protein>
    <submittedName>
        <fullName evidence="2">Uncharacterized protein</fullName>
    </submittedName>
</protein>
<evidence type="ECO:0000313" key="3">
    <source>
        <dbReference type="Proteomes" id="UP000177579"/>
    </source>
</evidence>
<comment type="caution">
    <text evidence="2">The sequence shown here is derived from an EMBL/GenBank/DDBJ whole genome shotgun (WGS) entry which is preliminary data.</text>
</comment>
<sequence length="112" mass="13152">MSALEQFPQTNNKSTFEQTQEEKEKIEINNTASFQEAIEAGNLTEAASWLEKVKSDPKYDARWLDHRSREIMRAFCDAGQIDEAEKYIDYAQNEKGRRGREEKINRLHKQNK</sequence>
<accession>A0A1F5TQB8</accession>
<dbReference type="Proteomes" id="UP000177579">
    <property type="component" value="Unassembled WGS sequence"/>
</dbReference>
<reference evidence="2 3" key="1">
    <citation type="journal article" date="2016" name="Nat. Commun.">
        <title>Thousands of microbial genomes shed light on interconnected biogeochemical processes in an aquifer system.</title>
        <authorList>
            <person name="Anantharaman K."/>
            <person name="Brown C.T."/>
            <person name="Hug L.A."/>
            <person name="Sharon I."/>
            <person name="Castelle C.J."/>
            <person name="Probst A.J."/>
            <person name="Thomas B.C."/>
            <person name="Singh A."/>
            <person name="Wilkins M.J."/>
            <person name="Karaoz U."/>
            <person name="Brodie E.L."/>
            <person name="Williams K.H."/>
            <person name="Hubbard S.S."/>
            <person name="Banfield J.F."/>
        </authorList>
    </citation>
    <scope>NUCLEOTIDE SEQUENCE [LARGE SCALE GENOMIC DNA]</scope>
</reference>
<dbReference type="AlphaFoldDB" id="A0A1F5TQB8"/>
<organism evidence="2 3">
    <name type="scientific">Candidatus Falkowbacteria bacterium RIFOXYD2_FULL_34_120</name>
    <dbReference type="NCBI Taxonomy" id="1798007"/>
    <lineage>
        <taxon>Bacteria</taxon>
        <taxon>Candidatus Falkowiibacteriota</taxon>
    </lineage>
</organism>